<sequence>MEYAQKSVRLPRSAEEKERWRRVIVILEHCPLQTVQTDRGFELLSDRHRAYHARHNQDPADWRPDVVHQCLLHLQDSALNRAGMLEVFLRTKKHVCIAVDPRLRVPRHVRLFEKMMVSLLFKLKVRASTGYLSLLRVVSNPITDHIPAGTQLYRVEKDGDRIDPFAFCASCGYTANVFDEHHTDRKISLARRRLTSSTSGTLEETTAEAGTEEFAKVQRKAAERRQFKPFAFIIGGMSRGDVSVDYARPGEVSSIRLGDRGMSAAAVISTLLHGFEEEWLREDNEAC</sequence>
<reference evidence="5 6" key="1">
    <citation type="submission" date="2018-09" db="EMBL/GenBank/DDBJ databases">
        <authorList>
            <person name="Peiro R."/>
            <person name="Begona"/>
            <person name="Cbmso G."/>
            <person name="Lopez M."/>
            <person name="Gonzalez S."/>
        </authorList>
    </citation>
    <scope>NUCLEOTIDE SEQUENCE [LARGE SCALE GENOMIC DNA]</scope>
</reference>
<keyword evidence="5" id="KW-0808">Transferase</keyword>
<evidence type="ECO:0000256" key="2">
    <source>
        <dbReference type="ARBA" id="ARBA00022517"/>
    </source>
</evidence>
<gene>
    <name evidence="5" type="ORF">LBRM2904_16.1390</name>
</gene>
<dbReference type="AlphaFoldDB" id="A0A3P3Z2I4"/>
<dbReference type="PANTHER" id="PTHR12636:SF11">
    <property type="entry name" value="EMG1_NEP1 METHYLTRANSFERASE"/>
    <property type="match status" value="1"/>
</dbReference>
<dbReference type="GO" id="GO:0070475">
    <property type="term" value="P:rRNA base methylation"/>
    <property type="evidence" value="ECO:0007669"/>
    <property type="project" value="InterPro"/>
</dbReference>
<keyword evidence="2" id="KW-0690">Ribosome biogenesis</keyword>
<name>A0A3P3Z2I4_LEIBR</name>
<dbReference type="GO" id="GO:0019843">
    <property type="term" value="F:rRNA binding"/>
    <property type="evidence" value="ECO:0007669"/>
    <property type="project" value="UniProtKB-KW"/>
</dbReference>
<dbReference type="InterPro" id="IPR005304">
    <property type="entry name" value="Rbsml_bgen_MeTrfase_EMG1/NEP1"/>
</dbReference>
<evidence type="ECO:0000256" key="3">
    <source>
        <dbReference type="ARBA" id="ARBA00022730"/>
    </source>
</evidence>
<keyword evidence="5" id="KW-0489">Methyltransferase</keyword>
<evidence type="ECO:0000256" key="4">
    <source>
        <dbReference type="ARBA" id="ARBA00022884"/>
    </source>
</evidence>
<dbReference type="SUPFAM" id="SSF75217">
    <property type="entry name" value="alpha/beta knot"/>
    <property type="match status" value="1"/>
</dbReference>
<comment type="similarity">
    <text evidence="1">Belongs to the class IV-like SAM-binding methyltransferase superfamily. RNA methyltransferase NEP1 family.</text>
</comment>
<evidence type="ECO:0000313" key="6">
    <source>
        <dbReference type="Proteomes" id="UP000319462"/>
    </source>
</evidence>
<dbReference type="Gene3D" id="3.40.1280.10">
    <property type="match status" value="1"/>
</dbReference>
<evidence type="ECO:0000313" key="5">
    <source>
        <dbReference type="EMBL" id="SYZ64425.1"/>
    </source>
</evidence>
<organism evidence="5 6">
    <name type="scientific">Leishmania braziliensis MHOM/BR/75/M2904</name>
    <dbReference type="NCBI Taxonomy" id="420245"/>
    <lineage>
        <taxon>Eukaryota</taxon>
        <taxon>Discoba</taxon>
        <taxon>Euglenozoa</taxon>
        <taxon>Kinetoplastea</taxon>
        <taxon>Metakinetoplastina</taxon>
        <taxon>Trypanosomatida</taxon>
        <taxon>Trypanosomatidae</taxon>
        <taxon>Leishmaniinae</taxon>
        <taxon>Leishmania</taxon>
        <taxon>Leishmania braziliensis species complex</taxon>
    </lineage>
</organism>
<dbReference type="CDD" id="cd18088">
    <property type="entry name" value="Nep1-like"/>
    <property type="match status" value="1"/>
</dbReference>
<dbReference type="VEuPathDB" id="TriTrypDB:LbrM.16.1450"/>
<dbReference type="RefSeq" id="XP_001563747.1">
    <property type="nucleotide sequence ID" value="XM_001563697.1"/>
</dbReference>
<protein>
    <submittedName>
        <fullName evidence="5">EMG1/NEP1_methyltransferase</fullName>
    </submittedName>
</protein>
<proteinExistence type="inferred from homology"/>
<dbReference type="KEGG" id="lbz:LBRM_16_1450"/>
<dbReference type="InterPro" id="IPR029026">
    <property type="entry name" value="tRNA_m1G_MTases_N"/>
</dbReference>
<dbReference type="InterPro" id="IPR029028">
    <property type="entry name" value="Alpha/beta_knot_MTases"/>
</dbReference>
<dbReference type="Pfam" id="PF03587">
    <property type="entry name" value="EMG1"/>
    <property type="match status" value="1"/>
</dbReference>
<dbReference type="PANTHER" id="PTHR12636">
    <property type="entry name" value="NEP1/MRA1"/>
    <property type="match status" value="1"/>
</dbReference>
<keyword evidence="4" id="KW-0694">RNA-binding</keyword>
<accession>A0A3P3Z2I4</accession>
<dbReference type="Proteomes" id="UP000319462">
    <property type="component" value="Chromosome 16"/>
</dbReference>
<dbReference type="EMBL" id="LS997615">
    <property type="protein sequence ID" value="SYZ64425.1"/>
    <property type="molecule type" value="Genomic_DNA"/>
</dbReference>
<dbReference type="GO" id="GO:0070037">
    <property type="term" value="F:rRNA (pseudouridine) methyltransferase activity"/>
    <property type="evidence" value="ECO:0007669"/>
    <property type="project" value="InterPro"/>
</dbReference>
<dbReference type="GO" id="GO:0032040">
    <property type="term" value="C:small-subunit processome"/>
    <property type="evidence" value="ECO:0007669"/>
    <property type="project" value="TreeGrafter"/>
</dbReference>
<evidence type="ECO:0000256" key="1">
    <source>
        <dbReference type="ARBA" id="ARBA00008115"/>
    </source>
</evidence>
<keyword evidence="3" id="KW-0699">rRNA-binding</keyword>